<gene>
    <name evidence="13" type="primary">LOC104845576</name>
</gene>
<comment type="similarity">
    <text evidence="2 11">Belongs to the G-protein coupled receptor 1 family.</text>
</comment>
<feature type="transmembrane region" description="Helical" evidence="11">
    <location>
        <begin position="131"/>
        <end position="152"/>
    </location>
</feature>
<dbReference type="FunFam" id="1.20.1070.10:FF:000120">
    <property type="entry name" value="Vomeronasal type-1 receptor"/>
    <property type="match status" value="1"/>
</dbReference>
<evidence type="ECO:0000259" key="12">
    <source>
        <dbReference type="PROSITE" id="PS50262"/>
    </source>
</evidence>
<reference evidence="13" key="3">
    <citation type="submission" date="2025-09" db="UniProtKB">
        <authorList>
            <consortium name="Ensembl"/>
        </authorList>
    </citation>
    <scope>IDENTIFICATION</scope>
    <source>
        <strain evidence="13">Isolate ISIS603380</strain>
    </source>
</reference>
<evidence type="ECO:0000256" key="1">
    <source>
        <dbReference type="ARBA" id="ARBA00004651"/>
    </source>
</evidence>
<evidence type="ECO:0000313" key="13">
    <source>
        <dbReference type="Ensembl" id="ENSLAFP00000024913.1"/>
    </source>
</evidence>
<dbReference type="GO" id="GO:0007606">
    <property type="term" value="P:sensory perception of chemical stimulus"/>
    <property type="evidence" value="ECO:0007669"/>
    <property type="project" value="UniProtKB-ARBA"/>
</dbReference>
<dbReference type="OMA" id="PREMHND"/>
<reference evidence="13" key="2">
    <citation type="submission" date="2025-08" db="UniProtKB">
        <authorList>
            <consortium name="Ensembl"/>
        </authorList>
    </citation>
    <scope>IDENTIFICATION</scope>
    <source>
        <strain evidence="13">Isolate ISIS603380</strain>
    </source>
</reference>
<dbReference type="eggNOG" id="ENOG502R0MZ">
    <property type="taxonomic scope" value="Eukaryota"/>
</dbReference>
<feature type="transmembrane region" description="Helical" evidence="11">
    <location>
        <begin position="12"/>
        <end position="33"/>
    </location>
</feature>
<organism evidence="13 14">
    <name type="scientific">Loxodonta africana</name>
    <name type="common">African elephant</name>
    <dbReference type="NCBI Taxonomy" id="9785"/>
    <lineage>
        <taxon>Eukaryota</taxon>
        <taxon>Metazoa</taxon>
        <taxon>Chordata</taxon>
        <taxon>Craniata</taxon>
        <taxon>Vertebrata</taxon>
        <taxon>Euteleostomi</taxon>
        <taxon>Mammalia</taxon>
        <taxon>Eutheria</taxon>
        <taxon>Afrotheria</taxon>
        <taxon>Proboscidea</taxon>
        <taxon>Elephantidae</taxon>
        <taxon>Loxodonta</taxon>
    </lineage>
</organism>
<dbReference type="GO" id="GO:0005886">
    <property type="term" value="C:plasma membrane"/>
    <property type="evidence" value="ECO:0007669"/>
    <property type="project" value="UniProtKB-SubCell"/>
</dbReference>
<dbReference type="SUPFAM" id="SSF81321">
    <property type="entry name" value="Family A G protein-coupled receptor-like"/>
    <property type="match status" value="1"/>
</dbReference>
<keyword evidence="10 11" id="KW-0807">Transducer</keyword>
<comment type="subcellular location">
    <subcellularLocation>
        <location evidence="1 11">Cell membrane</location>
        <topology evidence="1 11">Multi-pass membrane protein</topology>
    </subcellularLocation>
</comment>
<dbReference type="Ensembl" id="ENSLAFT00000030412.1">
    <property type="protein sequence ID" value="ENSLAFP00000024913.1"/>
    <property type="gene ID" value="ENSLAFG00000032201.1"/>
</dbReference>
<dbReference type="GeneTree" id="ENSGT00960000186612"/>
<evidence type="ECO:0000256" key="11">
    <source>
        <dbReference type="RuleBase" id="RU364061"/>
    </source>
</evidence>
<keyword evidence="14" id="KW-1185">Reference proteome</keyword>
<keyword evidence="7 11" id="KW-0297">G-protein coupled receptor</keyword>
<dbReference type="GO" id="GO:0019236">
    <property type="term" value="P:response to pheromone"/>
    <property type="evidence" value="ECO:0007669"/>
    <property type="project" value="UniProtKB-KW"/>
</dbReference>
<sequence>SEAALRTTRKVALQAIFVCLTGFGTLANVILFFHVSPKLLGRIQMLTHMILAHMAVANSLALLSTGIPYMMAAFDFRNPLSSLGCKLLYFIHRMARSTSLCSTCVLSIYQLVTLISMTPRWAMIRRKAHEIIGPSCCTCWMFSVLINCYIPMKITGPREMHNDTHTHGKWFCSSSGPSAGLITFSSAVGAMFIGLMVWASGSMVLLLQRHFQRVQHIHTLNLSQKCVPETRATHTIQMLVVTFVIFYTLGSICVFYASTFVDLRLYFIHAAHILDSCFPAVSPLLLILRDPRAP</sequence>
<feature type="transmembrane region" description="Helical" evidence="11">
    <location>
        <begin position="238"/>
        <end position="259"/>
    </location>
</feature>
<evidence type="ECO:0000256" key="4">
    <source>
        <dbReference type="ARBA" id="ARBA00022507"/>
    </source>
</evidence>
<evidence type="ECO:0000256" key="9">
    <source>
        <dbReference type="ARBA" id="ARBA00023170"/>
    </source>
</evidence>
<feature type="transmembrane region" description="Helical" evidence="11">
    <location>
        <begin position="265"/>
        <end position="288"/>
    </location>
</feature>
<dbReference type="PRINTS" id="PR01534">
    <property type="entry name" value="VOMERONASL1R"/>
</dbReference>
<evidence type="ECO:0000256" key="2">
    <source>
        <dbReference type="ARBA" id="ARBA00010663"/>
    </source>
</evidence>
<dbReference type="AlphaFoldDB" id="G3UAQ5"/>
<evidence type="ECO:0000256" key="6">
    <source>
        <dbReference type="ARBA" id="ARBA00022989"/>
    </source>
</evidence>
<dbReference type="InterPro" id="IPR017452">
    <property type="entry name" value="GPCR_Rhodpsn_7TM"/>
</dbReference>
<dbReference type="PANTHER" id="PTHR24062">
    <property type="entry name" value="VOMERONASAL TYPE-1 RECEPTOR"/>
    <property type="match status" value="1"/>
</dbReference>
<proteinExistence type="inferred from homology"/>
<keyword evidence="5 11" id="KW-0812">Transmembrane</keyword>
<dbReference type="InParanoid" id="G3UAQ5"/>
<keyword evidence="3 11" id="KW-1003">Cell membrane</keyword>
<dbReference type="HOGENOM" id="CLU_058641_1_0_1"/>
<protein>
    <recommendedName>
        <fullName evidence="11">Vomeronasal type-1 receptor</fullName>
    </recommendedName>
</protein>
<dbReference type="PROSITE" id="PS50262">
    <property type="entry name" value="G_PROTEIN_RECEP_F1_2"/>
    <property type="match status" value="1"/>
</dbReference>
<feature type="transmembrane region" description="Helical" evidence="11">
    <location>
        <begin position="181"/>
        <end position="207"/>
    </location>
</feature>
<keyword evidence="6 11" id="KW-1133">Transmembrane helix</keyword>
<evidence type="ECO:0000256" key="10">
    <source>
        <dbReference type="ARBA" id="ARBA00023224"/>
    </source>
</evidence>
<evidence type="ECO:0000313" key="14">
    <source>
        <dbReference type="Proteomes" id="UP000007646"/>
    </source>
</evidence>
<keyword evidence="8 11" id="KW-0472">Membrane</keyword>
<evidence type="ECO:0000256" key="5">
    <source>
        <dbReference type="ARBA" id="ARBA00022692"/>
    </source>
</evidence>
<feature type="domain" description="G-protein coupled receptors family 1 profile" evidence="12">
    <location>
        <begin position="27"/>
        <end position="286"/>
    </location>
</feature>
<keyword evidence="4 11" id="KW-0589">Pheromone response</keyword>
<name>G3UAQ5_LOXAF</name>
<dbReference type="GO" id="GO:0016503">
    <property type="term" value="F:pheromone receptor activity"/>
    <property type="evidence" value="ECO:0007669"/>
    <property type="project" value="InterPro"/>
</dbReference>
<evidence type="ECO:0000256" key="7">
    <source>
        <dbReference type="ARBA" id="ARBA00023040"/>
    </source>
</evidence>
<reference evidence="13 14" key="1">
    <citation type="submission" date="2009-06" db="EMBL/GenBank/DDBJ databases">
        <title>The Genome Sequence of Loxodonta africana (African elephant).</title>
        <authorList>
            <person name="Di Palma F."/>
            <person name="Heiman D."/>
            <person name="Young S."/>
            <person name="Johnson J."/>
            <person name="Lander E.S."/>
            <person name="Lindblad-Toh K."/>
        </authorList>
    </citation>
    <scope>NUCLEOTIDE SEQUENCE [LARGE SCALE GENOMIC DNA]</scope>
    <source>
        <strain evidence="13 14">Isolate ISIS603380</strain>
    </source>
</reference>
<evidence type="ECO:0000256" key="3">
    <source>
        <dbReference type="ARBA" id="ARBA00022475"/>
    </source>
</evidence>
<dbReference type="Pfam" id="PF03402">
    <property type="entry name" value="V1R"/>
    <property type="match status" value="1"/>
</dbReference>
<dbReference type="InterPro" id="IPR004072">
    <property type="entry name" value="Vmron_rcpt_1"/>
</dbReference>
<evidence type="ECO:0000256" key="8">
    <source>
        <dbReference type="ARBA" id="ARBA00023136"/>
    </source>
</evidence>
<keyword evidence="9 11" id="KW-0675">Receptor</keyword>
<feature type="transmembrane region" description="Helical" evidence="11">
    <location>
        <begin position="54"/>
        <end position="74"/>
    </location>
</feature>
<dbReference type="Proteomes" id="UP000007646">
    <property type="component" value="Unassembled WGS sequence"/>
</dbReference>
<dbReference type="Gene3D" id="1.20.1070.10">
    <property type="entry name" value="Rhodopsin 7-helix transmembrane proteins"/>
    <property type="match status" value="1"/>
</dbReference>
<accession>G3UAQ5</accession>